<comment type="caution">
    <text evidence="6">The sequence shown here is derived from an EMBL/GenBank/DDBJ whole genome shotgun (WGS) entry which is preliminary data.</text>
</comment>
<evidence type="ECO:0000313" key="7">
    <source>
        <dbReference type="Proteomes" id="UP000235916"/>
    </source>
</evidence>
<feature type="transmembrane region" description="Helical" evidence="5">
    <location>
        <begin position="61"/>
        <end position="80"/>
    </location>
</feature>
<comment type="subcellular location">
    <subcellularLocation>
        <location evidence="1">Membrane</location>
        <topology evidence="1">Multi-pass membrane protein</topology>
    </subcellularLocation>
</comment>
<dbReference type="AlphaFoldDB" id="A0A2N8KU35"/>
<dbReference type="PANTHER" id="PTHR36926">
    <property type="entry name" value="COLICIN V PRODUCTION PROTEIN"/>
    <property type="match status" value="1"/>
</dbReference>
<sequence>MSWVDLTLLSLLLLSVLVGLWRGLVFELLSLAGWLVAYLAAPHVSPWLQAWLPQQRLGPSLSAGLGLVLSFALVLLLWGLGAKLLRALIQASPLSVLDRLAGAGFGALRGLLLALLLVVLVQMTPAAQWPAWQESRLAPQLHQVLGALRPLLPEAVVNRLPA</sequence>
<name>A0A2N8KU35_9BURK</name>
<evidence type="ECO:0000256" key="3">
    <source>
        <dbReference type="ARBA" id="ARBA00022989"/>
    </source>
</evidence>
<dbReference type="GO" id="GO:0009403">
    <property type="term" value="P:toxin biosynthetic process"/>
    <property type="evidence" value="ECO:0007669"/>
    <property type="project" value="InterPro"/>
</dbReference>
<dbReference type="EMBL" id="POSP01000003">
    <property type="protein sequence ID" value="PND36966.1"/>
    <property type="molecule type" value="Genomic_DNA"/>
</dbReference>
<evidence type="ECO:0000256" key="4">
    <source>
        <dbReference type="ARBA" id="ARBA00023136"/>
    </source>
</evidence>
<keyword evidence="2 5" id="KW-0812">Transmembrane</keyword>
<dbReference type="Pfam" id="PF02674">
    <property type="entry name" value="Colicin_V"/>
    <property type="match status" value="1"/>
</dbReference>
<keyword evidence="4 5" id="KW-0472">Membrane</keyword>
<evidence type="ECO:0000256" key="2">
    <source>
        <dbReference type="ARBA" id="ARBA00022692"/>
    </source>
</evidence>
<dbReference type="InterPro" id="IPR052719">
    <property type="entry name" value="CvpA-like"/>
</dbReference>
<feature type="transmembrane region" description="Helical" evidence="5">
    <location>
        <begin position="100"/>
        <end position="121"/>
    </location>
</feature>
<evidence type="ECO:0000256" key="1">
    <source>
        <dbReference type="ARBA" id="ARBA00004141"/>
    </source>
</evidence>
<dbReference type="GO" id="GO:0016020">
    <property type="term" value="C:membrane"/>
    <property type="evidence" value="ECO:0007669"/>
    <property type="project" value="UniProtKB-SubCell"/>
</dbReference>
<feature type="transmembrane region" description="Helical" evidence="5">
    <location>
        <begin position="32"/>
        <end position="52"/>
    </location>
</feature>
<dbReference type="InterPro" id="IPR003825">
    <property type="entry name" value="Colicin-V_CvpA"/>
</dbReference>
<dbReference type="Proteomes" id="UP000235916">
    <property type="component" value="Unassembled WGS sequence"/>
</dbReference>
<protein>
    <submittedName>
        <fullName evidence="6">Colicin V synthesis protein</fullName>
    </submittedName>
</protein>
<keyword evidence="7" id="KW-1185">Reference proteome</keyword>
<gene>
    <name evidence="6" type="ORF">C1O66_05085</name>
</gene>
<evidence type="ECO:0000313" key="6">
    <source>
        <dbReference type="EMBL" id="PND36966.1"/>
    </source>
</evidence>
<proteinExistence type="predicted"/>
<dbReference type="PANTHER" id="PTHR36926:SF1">
    <property type="entry name" value="COLICIN V PRODUCTION PROTEIN"/>
    <property type="match status" value="1"/>
</dbReference>
<keyword evidence="3 5" id="KW-1133">Transmembrane helix</keyword>
<evidence type="ECO:0000256" key="5">
    <source>
        <dbReference type="SAM" id="Phobius"/>
    </source>
</evidence>
<accession>A0A2N8KU35</accession>
<reference evidence="6 7" key="1">
    <citation type="submission" date="2018-01" db="EMBL/GenBank/DDBJ databases">
        <title>Draft genome sequence of Paucibacter aquatile CR182 isolated from freshwater of the Nakdong River.</title>
        <authorList>
            <person name="Choi A."/>
            <person name="Chung E.J."/>
        </authorList>
    </citation>
    <scope>NUCLEOTIDE SEQUENCE [LARGE SCALE GENOMIC DNA]</scope>
    <source>
        <strain evidence="6 7">CR182</strain>
    </source>
</reference>
<dbReference type="RefSeq" id="WP_102766889.1">
    <property type="nucleotide sequence ID" value="NZ_CP124551.1"/>
</dbReference>
<organism evidence="6 7">
    <name type="scientific">Kinneretia aquatilis</name>
    <dbReference type="NCBI Taxonomy" id="2070761"/>
    <lineage>
        <taxon>Bacteria</taxon>
        <taxon>Pseudomonadati</taxon>
        <taxon>Pseudomonadota</taxon>
        <taxon>Betaproteobacteria</taxon>
        <taxon>Burkholderiales</taxon>
        <taxon>Sphaerotilaceae</taxon>
        <taxon>Roseateles</taxon>
    </lineage>
</organism>
<dbReference type="OrthoDB" id="9810601at2"/>